<feature type="region of interest" description="Disordered" evidence="1">
    <location>
        <begin position="152"/>
        <end position="214"/>
    </location>
</feature>
<feature type="compositionally biased region" description="Low complexity" evidence="1">
    <location>
        <begin position="8"/>
        <end position="18"/>
    </location>
</feature>
<organism evidence="2 3">
    <name type="scientific">Pseudocercospora fuligena</name>
    <dbReference type="NCBI Taxonomy" id="685502"/>
    <lineage>
        <taxon>Eukaryota</taxon>
        <taxon>Fungi</taxon>
        <taxon>Dikarya</taxon>
        <taxon>Ascomycota</taxon>
        <taxon>Pezizomycotina</taxon>
        <taxon>Dothideomycetes</taxon>
        <taxon>Dothideomycetidae</taxon>
        <taxon>Mycosphaerellales</taxon>
        <taxon>Mycosphaerellaceae</taxon>
        <taxon>Pseudocercospora</taxon>
    </lineage>
</organism>
<evidence type="ECO:0000313" key="2">
    <source>
        <dbReference type="EMBL" id="KAF7195954.1"/>
    </source>
</evidence>
<dbReference type="EMBL" id="JABCIY010000033">
    <property type="protein sequence ID" value="KAF7195954.1"/>
    <property type="molecule type" value="Genomic_DNA"/>
</dbReference>
<accession>A0A8H6RR26</accession>
<sequence length="214" mass="24200">MASIGHQEPSSSANSEPEAPTPAPPPPTHTILLPVEKAEYWQSPSPFGANSWDEVEIHTTVEPQHLHDLPNPNERQWQRLTDTRSDRRFTISAREPDSVVRCDRKITLVRDSANRLSLRVDVGVILATRSEGQQDWYQTKHHVQEWSTEVAIPLPPPSEQEGQTAAKADKKKERKTGKVAKHSKRKQKRETRAPTRARTSVNRACPFLEDSDTP</sequence>
<dbReference type="Proteomes" id="UP000660729">
    <property type="component" value="Unassembled WGS sequence"/>
</dbReference>
<feature type="region of interest" description="Disordered" evidence="1">
    <location>
        <begin position="1"/>
        <end position="30"/>
    </location>
</feature>
<keyword evidence="3" id="KW-1185">Reference proteome</keyword>
<feature type="compositionally biased region" description="Basic residues" evidence="1">
    <location>
        <begin position="172"/>
        <end position="189"/>
    </location>
</feature>
<dbReference type="OrthoDB" id="3644531at2759"/>
<comment type="caution">
    <text evidence="2">The sequence shown here is derived from an EMBL/GenBank/DDBJ whole genome shotgun (WGS) entry which is preliminary data.</text>
</comment>
<protein>
    <submittedName>
        <fullName evidence="2">Uncharacterized protein</fullName>
    </submittedName>
</protein>
<reference evidence="2" key="1">
    <citation type="submission" date="2020-04" db="EMBL/GenBank/DDBJ databases">
        <title>Draft genome resource of the tomato pathogen Pseudocercospora fuligena.</title>
        <authorList>
            <person name="Zaccaron A."/>
        </authorList>
    </citation>
    <scope>NUCLEOTIDE SEQUENCE</scope>
    <source>
        <strain evidence="2">PF001</strain>
    </source>
</reference>
<name>A0A8H6RR26_9PEZI</name>
<proteinExistence type="predicted"/>
<evidence type="ECO:0000256" key="1">
    <source>
        <dbReference type="SAM" id="MobiDB-lite"/>
    </source>
</evidence>
<feature type="compositionally biased region" description="Pro residues" evidence="1">
    <location>
        <begin position="19"/>
        <end position="28"/>
    </location>
</feature>
<dbReference type="AlphaFoldDB" id="A0A8H6RR26"/>
<evidence type="ECO:0000313" key="3">
    <source>
        <dbReference type="Proteomes" id="UP000660729"/>
    </source>
</evidence>
<gene>
    <name evidence="2" type="ORF">HII31_02716</name>
</gene>